<keyword evidence="3" id="KW-1185">Reference proteome</keyword>
<dbReference type="InterPro" id="IPR053728">
    <property type="entry name" value="Alginate_Permeability_Chnl"/>
</dbReference>
<dbReference type="STRING" id="279058.LT85_2574"/>
<dbReference type="Proteomes" id="UP000030302">
    <property type="component" value="Chromosome"/>
</dbReference>
<sequence>MPQNSRISRINGRQRSKVSRGYLLALIAGCIAAQETPAQEAESGTGASCAVQRPAINFNRWNENWGVLADPCLPRKPFDDLKYIPLSSDGVSYLSLGAGLRERLETVNSALFGIGTGHPDSYVIQRAQLHGDLRLGEHVQVFAQLEDARPFQKNTVSPVDKNPLDVEQAFIVVTEKVGSDTFKARIGRQEMAFDLQRFISVRDGPNVRQSFDALWGDWETGSWRTIAYLTHPVQNLDATTFDDVSNRHLAFNGIRIERKHIGPGDFSAYYSRYSRDGAKFLDASGDERRDVVDVRYNGAVERIDWDVEIMGQGGRVGDKAISAWALGSLAGYTFSGQPGKPRLGLQFDLASGDRHPGDGRIGTFNPLFPNGYYFTLAGFTGYSNLIHVKPSITFKPADTVTVLGALGLQWRETVADAVYAQGSVPVPGTAGQGSRWTGMYAQLRTDWAVSANVVASVEAVHFQVGDTIRQAGGRNADYLGMELKFGW</sequence>
<name>A0A0A1FFY9_9BURK</name>
<dbReference type="InterPro" id="IPR025388">
    <property type="entry name" value="Alginate_export_dom"/>
</dbReference>
<organism evidence="2 3">
    <name type="scientific">Collimonas arenae</name>
    <dbReference type="NCBI Taxonomy" id="279058"/>
    <lineage>
        <taxon>Bacteria</taxon>
        <taxon>Pseudomonadati</taxon>
        <taxon>Pseudomonadota</taxon>
        <taxon>Betaproteobacteria</taxon>
        <taxon>Burkholderiales</taxon>
        <taxon>Oxalobacteraceae</taxon>
        <taxon>Collimonas</taxon>
    </lineage>
</organism>
<dbReference type="RefSeq" id="WP_038489292.1">
    <property type="nucleotide sequence ID" value="NZ_CP009962.1"/>
</dbReference>
<proteinExistence type="predicted"/>
<accession>A0A0A1FFY9</accession>
<dbReference type="OrthoDB" id="311329at2"/>
<evidence type="ECO:0000259" key="1">
    <source>
        <dbReference type="Pfam" id="PF13372"/>
    </source>
</evidence>
<dbReference type="EMBL" id="CP009962">
    <property type="protein sequence ID" value="AIY41732.1"/>
    <property type="molecule type" value="Genomic_DNA"/>
</dbReference>
<dbReference type="HOGENOM" id="CLU_035025_0_0_4"/>
<evidence type="ECO:0000313" key="3">
    <source>
        <dbReference type="Proteomes" id="UP000030302"/>
    </source>
</evidence>
<reference evidence="3" key="1">
    <citation type="journal article" date="2014" name="Soil Biol. Biochem.">
        <title>Structure and function of bacterial communities in ageing soils: Insights from the Mendocino ecological staircase.</title>
        <authorList>
            <person name="Uroz S."/>
            <person name="Tech J.J."/>
            <person name="Sawaya N.A."/>
            <person name="Frey-Klett P."/>
            <person name="Leveau J.H.J."/>
        </authorList>
    </citation>
    <scope>NUCLEOTIDE SEQUENCE [LARGE SCALE GENOMIC DNA]</scope>
    <source>
        <strain evidence="3">Cal35</strain>
    </source>
</reference>
<dbReference type="KEGG" id="care:LT85_2574"/>
<gene>
    <name evidence="2" type="ORF">LT85_2574</name>
</gene>
<protein>
    <recommendedName>
        <fullName evidence="1">Alginate export domain-containing protein</fullName>
    </recommendedName>
</protein>
<dbReference type="Gene3D" id="2.40.160.100">
    <property type="match status" value="1"/>
</dbReference>
<dbReference type="Pfam" id="PF13372">
    <property type="entry name" value="Alginate_exp"/>
    <property type="match status" value="1"/>
</dbReference>
<evidence type="ECO:0000313" key="2">
    <source>
        <dbReference type="EMBL" id="AIY41732.1"/>
    </source>
</evidence>
<feature type="domain" description="Alginate export" evidence="1">
    <location>
        <begin position="93"/>
        <end position="480"/>
    </location>
</feature>
<dbReference type="AlphaFoldDB" id="A0A0A1FFY9"/>